<dbReference type="InterPro" id="IPR011047">
    <property type="entry name" value="Quinoprotein_ADH-like_sf"/>
</dbReference>
<dbReference type="InterPro" id="IPR015943">
    <property type="entry name" value="WD40/YVTN_repeat-like_dom_sf"/>
</dbReference>
<comment type="catalytic activity">
    <reaction evidence="1">
        <text>ATP + protein L-histidine = ADP + protein N-phospho-L-histidine.</text>
        <dbReference type="EC" id="2.7.13.3"/>
    </reaction>
</comment>
<keyword evidence="4 6" id="KW-0418">Kinase</keyword>
<evidence type="ECO:0000256" key="3">
    <source>
        <dbReference type="ARBA" id="ARBA00022679"/>
    </source>
</evidence>
<evidence type="ECO:0000256" key="2">
    <source>
        <dbReference type="ARBA" id="ARBA00012438"/>
    </source>
</evidence>
<evidence type="ECO:0000256" key="5">
    <source>
        <dbReference type="ARBA" id="ARBA00023012"/>
    </source>
</evidence>
<dbReference type="EC" id="2.7.13.3" evidence="2"/>
<name>A0A110B059_9SPHI</name>
<evidence type="ECO:0000256" key="1">
    <source>
        <dbReference type="ARBA" id="ARBA00000085"/>
    </source>
</evidence>
<reference evidence="6 7" key="1">
    <citation type="submission" date="2015-12" db="EMBL/GenBank/DDBJ databases">
        <title>Genome sequence of Mucilaginibacter gotjawali.</title>
        <authorList>
            <person name="Lee J.S."/>
            <person name="Lee K.C."/>
            <person name="Kim K.K."/>
            <person name="Lee B.W."/>
        </authorList>
    </citation>
    <scope>NUCLEOTIDE SEQUENCE [LARGE SCALE GENOMIC DNA]</scope>
    <source>
        <strain evidence="6 7">SA3-7</strain>
    </source>
</reference>
<evidence type="ECO:0000256" key="4">
    <source>
        <dbReference type="ARBA" id="ARBA00022777"/>
    </source>
</evidence>
<keyword evidence="7" id="KW-1185">Reference proteome</keyword>
<dbReference type="RefSeq" id="WP_157750378.1">
    <property type="nucleotide sequence ID" value="NZ_AP017313.1"/>
</dbReference>
<dbReference type="GO" id="GO:0000160">
    <property type="term" value="P:phosphorelay signal transduction system"/>
    <property type="evidence" value="ECO:0007669"/>
    <property type="project" value="UniProtKB-KW"/>
</dbReference>
<dbReference type="SUPFAM" id="SSF50998">
    <property type="entry name" value="Quinoprotein alcohol dehydrogenase-like"/>
    <property type="match status" value="1"/>
</dbReference>
<dbReference type="GO" id="GO:0004673">
    <property type="term" value="F:protein histidine kinase activity"/>
    <property type="evidence" value="ECO:0007669"/>
    <property type="project" value="UniProtKB-EC"/>
</dbReference>
<evidence type="ECO:0000313" key="6">
    <source>
        <dbReference type="EMBL" id="BAU52158.1"/>
    </source>
</evidence>
<dbReference type="Proteomes" id="UP000218263">
    <property type="component" value="Chromosome"/>
</dbReference>
<evidence type="ECO:0000313" key="7">
    <source>
        <dbReference type="Proteomes" id="UP000218263"/>
    </source>
</evidence>
<dbReference type="EMBL" id="AP017313">
    <property type="protein sequence ID" value="BAU52158.1"/>
    <property type="molecule type" value="Genomic_DNA"/>
</dbReference>
<gene>
    <name evidence="6" type="ORF">MgSA37_00308</name>
</gene>
<keyword evidence="5" id="KW-0902">Two-component regulatory system</keyword>
<sequence>MHEPPGSKSTDTPLLFFLPYHFCRQLISISILAMAICVIPLLSAAQNSITVNPVNLPKPFDHAEIRHLMLDNEGFLWFITNQGIWRFDGSDVQPVDIHSPLLPQNTVPDGIYRYHNFLFVSLGDVPTNRYQILCYNIGNKHLSQYNMPGRPINYMIGKGGALQFMTSDGSRWMFTDERGLKQTDKYFTCKGWVKGDGMEYYTIDAKGNTYLFSHKKAGLVKKDSIIWSLPAAPLQALAFVKQAWCDSKYVFANCGNGLVVYDKNSLQIVYERFDETYSLSLPGKDGQLPVFKVIKDLRIQDMCKEPGTNRTLAGTDKGLLEIGPSDDMPGETDKQQLVVDFFKNKSVRSIYRSSNKKLYVGTYQGHFVYDGNTFKRINGNIAYTVQPVAPNNLLVGMEGGTGFYLLDTRTDEWHLNPNTLRTTSTTKIIPYTNGFLTGSSGYIYYLTALPNGDYKITPWLTDAKIGIVKDLKFINGDLWVASVLGLFKVDKSGNANKVYPAGRALGCYAILKDNDGFWIGTNGEGLIKIDKAGKVIKQIHFGDGLAGEYVYSLFQLDKLVIAGTSGGISIFDRSSGMQPLAIPDLPAFDGSLYQEINHSAVFDDTAENKIILGGTQGLTFLDKDYLRSAAGKPNDRVNLSYIKKGYKTSQQPATDIFVSNQGVIKILPGNTFIGLKFSGPFYQKYILFRIKELGTAWQKRKLSEEVSLFAIPPGKYTLQVRFPSVTDQRYWLIKTITVVPHFYQTWFFDMIVGLVIGLIIYMAWLARARQIRNQHLLRTTIASDLHDEIGSALTRISLTSELMNIKQQLDTKVVERISKDSKEAIASISDIIWSIDARNDTREDLVARMREHAHNMLDGMASLNFEVSGLDRVTDLPQLVRQNIYLVFKEAINNIAKHNTNPEVFIMLNNQLKGMTISIKNTIAEKKPASTHTGQGLRNMQMRAKRMKATLDILNDGSLFTITIKMKRW</sequence>
<dbReference type="InterPro" id="IPR036890">
    <property type="entry name" value="HATPase_C_sf"/>
</dbReference>
<dbReference type="OrthoDB" id="9806995at2"/>
<organism evidence="6 7">
    <name type="scientific">Mucilaginibacter gotjawali</name>
    <dbReference type="NCBI Taxonomy" id="1550579"/>
    <lineage>
        <taxon>Bacteria</taxon>
        <taxon>Pseudomonadati</taxon>
        <taxon>Bacteroidota</taxon>
        <taxon>Sphingobacteriia</taxon>
        <taxon>Sphingobacteriales</taxon>
        <taxon>Sphingobacteriaceae</taxon>
        <taxon>Mucilaginibacter</taxon>
    </lineage>
</organism>
<dbReference type="PANTHER" id="PTHR24421">
    <property type="entry name" value="NITRATE/NITRITE SENSOR PROTEIN NARX-RELATED"/>
    <property type="match status" value="1"/>
</dbReference>
<dbReference type="PANTHER" id="PTHR24421:SF10">
    <property type="entry name" value="NITRATE_NITRITE SENSOR PROTEIN NARQ"/>
    <property type="match status" value="1"/>
</dbReference>
<dbReference type="KEGG" id="mgot:MgSA37_00308"/>
<accession>A0A110B059</accession>
<dbReference type="Gene3D" id="3.30.565.10">
    <property type="entry name" value="Histidine kinase-like ATPase, C-terminal domain"/>
    <property type="match status" value="1"/>
</dbReference>
<proteinExistence type="predicted"/>
<dbReference type="InterPro" id="IPR050482">
    <property type="entry name" value="Sensor_HK_TwoCompSys"/>
</dbReference>
<protein>
    <recommendedName>
        <fullName evidence="2">histidine kinase</fullName>
        <ecNumber evidence="2">2.7.13.3</ecNumber>
    </recommendedName>
</protein>
<keyword evidence="3" id="KW-0808">Transferase</keyword>
<dbReference type="Gene3D" id="2.130.10.10">
    <property type="entry name" value="YVTN repeat-like/Quinoprotein amine dehydrogenase"/>
    <property type="match status" value="3"/>
</dbReference>
<dbReference type="AlphaFoldDB" id="A0A110B059"/>